<sequence>MLQVFLNRFRRATVEAPVAVDVDDDVGPLDDQDRVRFPEHDSVRRRGRFLLRHERDEMALRNVRCFREKLEAKQFLQRPTNLVVAARLPDKVVVQRRIFREQVQQLRRAAIVRPKQERVLIDEVDYRRQVVGVFRHGRWVSWRS</sequence>
<dbReference type="AlphaFoldDB" id="A0A024UK26"/>
<proteinExistence type="predicted"/>
<gene>
    <name evidence="1" type="ORF">H310_02756</name>
</gene>
<protein>
    <submittedName>
        <fullName evidence="1">Uncharacterized protein</fullName>
    </submittedName>
</protein>
<name>A0A024UK26_9STRA</name>
<dbReference type="EMBL" id="KI913955">
    <property type="protein sequence ID" value="ETW06525.1"/>
    <property type="molecule type" value="Genomic_DNA"/>
</dbReference>
<accession>A0A024UK26</accession>
<dbReference type="VEuPathDB" id="FungiDB:H310_02756"/>
<reference evidence="1" key="1">
    <citation type="submission" date="2013-12" db="EMBL/GenBank/DDBJ databases">
        <title>The Genome Sequence of Aphanomyces invadans NJM9701.</title>
        <authorList>
            <consortium name="The Broad Institute Genomics Platform"/>
            <person name="Russ C."/>
            <person name="Tyler B."/>
            <person name="van West P."/>
            <person name="Dieguez-Uribeondo J."/>
            <person name="Young S.K."/>
            <person name="Zeng Q."/>
            <person name="Gargeya S."/>
            <person name="Fitzgerald M."/>
            <person name="Abouelleil A."/>
            <person name="Alvarado L."/>
            <person name="Chapman S.B."/>
            <person name="Gainer-Dewar J."/>
            <person name="Goldberg J."/>
            <person name="Griggs A."/>
            <person name="Gujja S."/>
            <person name="Hansen M."/>
            <person name="Howarth C."/>
            <person name="Imamovic A."/>
            <person name="Ireland A."/>
            <person name="Larimer J."/>
            <person name="McCowan C."/>
            <person name="Murphy C."/>
            <person name="Pearson M."/>
            <person name="Poon T.W."/>
            <person name="Priest M."/>
            <person name="Roberts A."/>
            <person name="Saif S."/>
            <person name="Shea T."/>
            <person name="Sykes S."/>
            <person name="Wortman J."/>
            <person name="Nusbaum C."/>
            <person name="Birren B."/>
        </authorList>
    </citation>
    <scope>NUCLEOTIDE SEQUENCE [LARGE SCALE GENOMIC DNA]</scope>
    <source>
        <strain evidence="1">NJM9701</strain>
    </source>
</reference>
<dbReference type="GeneID" id="20079806"/>
<evidence type="ECO:0000313" key="1">
    <source>
        <dbReference type="EMBL" id="ETW06525.1"/>
    </source>
</evidence>
<organism evidence="1">
    <name type="scientific">Aphanomyces invadans</name>
    <dbReference type="NCBI Taxonomy" id="157072"/>
    <lineage>
        <taxon>Eukaryota</taxon>
        <taxon>Sar</taxon>
        <taxon>Stramenopiles</taxon>
        <taxon>Oomycota</taxon>
        <taxon>Saprolegniomycetes</taxon>
        <taxon>Saprolegniales</taxon>
        <taxon>Verrucalvaceae</taxon>
        <taxon>Aphanomyces</taxon>
    </lineage>
</organism>
<dbReference type="RefSeq" id="XP_008864600.1">
    <property type="nucleotide sequence ID" value="XM_008866378.1"/>
</dbReference>